<feature type="region of interest" description="Disordered" evidence="1">
    <location>
        <begin position="139"/>
        <end position="158"/>
    </location>
</feature>
<organism evidence="2 3">
    <name type="scientific">Trichuris muris</name>
    <name type="common">Mouse whipworm</name>
    <dbReference type="NCBI Taxonomy" id="70415"/>
    <lineage>
        <taxon>Eukaryota</taxon>
        <taxon>Metazoa</taxon>
        <taxon>Ecdysozoa</taxon>
        <taxon>Nematoda</taxon>
        <taxon>Enoplea</taxon>
        <taxon>Dorylaimia</taxon>
        <taxon>Trichinellida</taxon>
        <taxon>Trichuridae</taxon>
        <taxon>Trichuris</taxon>
    </lineage>
</organism>
<dbReference type="WBParaSite" id="TMUE_1000002869.1">
    <property type="protein sequence ID" value="TMUE_1000002869.1"/>
    <property type="gene ID" value="WBGene00298524"/>
</dbReference>
<protein>
    <submittedName>
        <fullName evidence="3">Uncharacterized protein</fullName>
    </submittedName>
</protein>
<feature type="region of interest" description="Disordered" evidence="1">
    <location>
        <begin position="1"/>
        <end position="26"/>
    </location>
</feature>
<accession>A0A5S6Q6P5</accession>
<evidence type="ECO:0000256" key="1">
    <source>
        <dbReference type="SAM" id="MobiDB-lite"/>
    </source>
</evidence>
<dbReference type="AlphaFoldDB" id="A0A5S6Q6P5"/>
<name>A0A5S6Q6P5_TRIMR</name>
<evidence type="ECO:0000313" key="2">
    <source>
        <dbReference type="Proteomes" id="UP000046395"/>
    </source>
</evidence>
<reference evidence="3" key="1">
    <citation type="submission" date="2019-12" db="UniProtKB">
        <authorList>
            <consortium name="WormBaseParasite"/>
        </authorList>
    </citation>
    <scope>IDENTIFICATION</scope>
</reference>
<keyword evidence="2" id="KW-1185">Reference proteome</keyword>
<evidence type="ECO:0000313" key="3">
    <source>
        <dbReference type="WBParaSite" id="TMUE_1000002869.1"/>
    </source>
</evidence>
<sequence>MVGPLAERSSNRNPDGLIGKRGRSPGVPTVGASRISAIPSLSAFLQDSVTIDPLRGANASRATYGGGGGVSNGRNPCKAFRASVVRRRGAWQAFRLASLLRLRRFFESNKLAALVAHLIININSCRQPLRRPARERGFVAGARESSPRPPTCPLRGDSEVELSSLRPTWRPF</sequence>
<proteinExistence type="predicted"/>
<dbReference type="Proteomes" id="UP000046395">
    <property type="component" value="Unassembled WGS sequence"/>
</dbReference>